<evidence type="ECO:0000259" key="1">
    <source>
        <dbReference type="Pfam" id="PF00814"/>
    </source>
</evidence>
<organism evidence="2 3">
    <name type="scientific">Lapidilactobacillus achengensis</name>
    <dbReference type="NCBI Taxonomy" id="2486000"/>
    <lineage>
        <taxon>Bacteria</taxon>
        <taxon>Bacillati</taxon>
        <taxon>Bacillota</taxon>
        <taxon>Bacilli</taxon>
        <taxon>Lactobacillales</taxon>
        <taxon>Lactobacillaceae</taxon>
        <taxon>Lapidilactobacillus</taxon>
    </lineage>
</organism>
<dbReference type="EC" id="2.3.1.234" evidence="2"/>
<gene>
    <name evidence="2" type="primary">tsaB</name>
    <name evidence="2" type="ORF">ACFQHW_00500</name>
</gene>
<keyword evidence="2" id="KW-0808">Transferase</keyword>
<dbReference type="Proteomes" id="UP001596310">
    <property type="component" value="Unassembled WGS sequence"/>
</dbReference>
<sequence length="249" mass="26818">MLTLALDTSNLPLSVAVIADGQPLAMIQTAKAKNHSATLMPAIDQALRYAGVELAAVTRIVVAMGPGSYTGVRIAITTAKMLAWTLKIPLYGISSLAALTTAWRWQHTSPLIVPLIDARRDCYFAGFYRWSAAEPATVQRLQPDQYLAAAQIVAQAQALAPTGPIVVTGQLTESQQAWWRQAWPDAVVTVAAGSVTMPNAADFDLLATPAQQVQDLNGFAPNYLRPTEAEATWLKNHPGEAHESFVEEV</sequence>
<name>A0ABW1UMI8_9LACO</name>
<dbReference type="InterPro" id="IPR022496">
    <property type="entry name" value="T6A_TsaB"/>
</dbReference>
<keyword evidence="3" id="KW-1185">Reference proteome</keyword>
<dbReference type="Pfam" id="PF00814">
    <property type="entry name" value="TsaD"/>
    <property type="match status" value="1"/>
</dbReference>
<dbReference type="InterPro" id="IPR000905">
    <property type="entry name" value="Gcp-like_dom"/>
</dbReference>
<dbReference type="NCBIfam" id="TIGR03725">
    <property type="entry name" value="T6A_YeaZ"/>
    <property type="match status" value="1"/>
</dbReference>
<dbReference type="RefSeq" id="WP_164511124.1">
    <property type="nucleotide sequence ID" value="NZ_JBHSSM010000004.1"/>
</dbReference>
<dbReference type="PANTHER" id="PTHR11735">
    <property type="entry name" value="TRNA N6-ADENOSINE THREONYLCARBAMOYLTRANSFERASE"/>
    <property type="match status" value="1"/>
</dbReference>
<comment type="caution">
    <text evidence="2">The sequence shown here is derived from an EMBL/GenBank/DDBJ whole genome shotgun (WGS) entry which is preliminary data.</text>
</comment>
<evidence type="ECO:0000313" key="3">
    <source>
        <dbReference type="Proteomes" id="UP001596310"/>
    </source>
</evidence>
<proteinExistence type="predicted"/>
<dbReference type="CDD" id="cd24032">
    <property type="entry name" value="ASKHA_NBD_TsaB"/>
    <property type="match status" value="1"/>
</dbReference>
<dbReference type="SUPFAM" id="SSF53067">
    <property type="entry name" value="Actin-like ATPase domain"/>
    <property type="match status" value="2"/>
</dbReference>
<dbReference type="GO" id="GO:0061711">
    <property type="term" value="F:tRNA N(6)-L-threonylcarbamoyladenine synthase activity"/>
    <property type="evidence" value="ECO:0007669"/>
    <property type="project" value="UniProtKB-EC"/>
</dbReference>
<dbReference type="Gene3D" id="3.30.420.40">
    <property type="match status" value="2"/>
</dbReference>
<dbReference type="EMBL" id="JBHSSM010000004">
    <property type="protein sequence ID" value="MFC6314050.1"/>
    <property type="molecule type" value="Genomic_DNA"/>
</dbReference>
<feature type="domain" description="Gcp-like" evidence="1">
    <location>
        <begin position="32"/>
        <end position="133"/>
    </location>
</feature>
<reference evidence="3" key="1">
    <citation type="journal article" date="2019" name="Int. J. Syst. Evol. Microbiol.">
        <title>The Global Catalogue of Microorganisms (GCM) 10K type strain sequencing project: providing services to taxonomists for standard genome sequencing and annotation.</title>
        <authorList>
            <consortium name="The Broad Institute Genomics Platform"/>
            <consortium name="The Broad Institute Genome Sequencing Center for Infectious Disease"/>
            <person name="Wu L."/>
            <person name="Ma J."/>
        </authorList>
    </citation>
    <scope>NUCLEOTIDE SEQUENCE [LARGE SCALE GENOMIC DNA]</scope>
    <source>
        <strain evidence="3">CCM 8897</strain>
    </source>
</reference>
<dbReference type="PANTHER" id="PTHR11735:SF11">
    <property type="entry name" value="TRNA THREONYLCARBAMOYLADENOSINE BIOSYNTHESIS PROTEIN TSAB"/>
    <property type="match status" value="1"/>
</dbReference>
<protein>
    <submittedName>
        <fullName evidence="2">tRNA (Adenosine(37)-N6)-threonylcarbamoyltransferase complex dimerization subunit type 1 TsaB</fullName>
        <ecNumber evidence="2">2.3.1.234</ecNumber>
    </submittedName>
</protein>
<keyword evidence="2" id="KW-0012">Acyltransferase</keyword>
<dbReference type="InterPro" id="IPR043129">
    <property type="entry name" value="ATPase_NBD"/>
</dbReference>
<evidence type="ECO:0000313" key="2">
    <source>
        <dbReference type="EMBL" id="MFC6314050.1"/>
    </source>
</evidence>
<accession>A0ABW1UMI8</accession>